<dbReference type="InterPro" id="IPR033248">
    <property type="entry name" value="Transketolase_C"/>
</dbReference>
<dbReference type="InterPro" id="IPR051157">
    <property type="entry name" value="PDH/Transketolase"/>
</dbReference>
<name>A0ABS9EKG2_9BACT</name>
<gene>
    <name evidence="2" type="ORF">L2W38_02500</name>
</gene>
<evidence type="ECO:0000313" key="3">
    <source>
        <dbReference type="Proteomes" id="UP001200430"/>
    </source>
</evidence>
<dbReference type="SUPFAM" id="SSF52922">
    <property type="entry name" value="TK C-terminal domain-like"/>
    <property type="match status" value="1"/>
</dbReference>
<keyword evidence="3" id="KW-1185">Reference proteome</keyword>
<dbReference type="InterPro" id="IPR009014">
    <property type="entry name" value="Transketo_C/PFOR_II"/>
</dbReference>
<dbReference type="EMBL" id="JAKGUD010000002">
    <property type="protein sequence ID" value="MCF4141688.1"/>
    <property type="molecule type" value="Genomic_DNA"/>
</dbReference>
<evidence type="ECO:0000259" key="1">
    <source>
        <dbReference type="SMART" id="SM00861"/>
    </source>
</evidence>
<organism evidence="2 3">
    <name type="scientific">Dethiosulfovibrio marinus</name>
    <dbReference type="NCBI Taxonomy" id="133532"/>
    <lineage>
        <taxon>Bacteria</taxon>
        <taxon>Thermotogati</taxon>
        <taxon>Synergistota</taxon>
        <taxon>Synergistia</taxon>
        <taxon>Synergistales</taxon>
        <taxon>Dethiosulfovibrionaceae</taxon>
        <taxon>Dethiosulfovibrio</taxon>
    </lineage>
</organism>
<accession>A0ABS9EKG2</accession>
<dbReference type="PANTHER" id="PTHR43825">
    <property type="entry name" value="PYRUVATE DEHYDROGENASE E1 COMPONENT"/>
    <property type="match status" value="1"/>
</dbReference>
<dbReference type="Gene3D" id="3.40.50.970">
    <property type="match status" value="1"/>
</dbReference>
<dbReference type="RefSeq" id="WP_236098237.1">
    <property type="nucleotide sequence ID" value="NZ_JAKGUD010000002.1"/>
</dbReference>
<evidence type="ECO:0000313" key="2">
    <source>
        <dbReference type="EMBL" id="MCF4141688.1"/>
    </source>
</evidence>
<dbReference type="InterPro" id="IPR005475">
    <property type="entry name" value="Transketolase-like_Pyr-bd"/>
</dbReference>
<dbReference type="Proteomes" id="UP001200430">
    <property type="component" value="Unassembled WGS sequence"/>
</dbReference>
<protein>
    <submittedName>
        <fullName evidence="2">Transketolase</fullName>
    </submittedName>
</protein>
<reference evidence="2 3" key="1">
    <citation type="submission" date="2022-01" db="EMBL/GenBank/DDBJ databases">
        <title>Dethiosulfovibrio faecalis sp. nov., a novel proteolytic, non-sulfur-reducing bacterium isolated from a marine aquaculture solid waste bioreactor.</title>
        <authorList>
            <person name="Grabowski S."/>
            <person name="Apolinario E."/>
            <person name="Schneider N."/>
            <person name="Marshall C.W."/>
            <person name="Sowers K.R."/>
        </authorList>
    </citation>
    <scope>NUCLEOTIDE SEQUENCE [LARGE SCALE GENOMIC DNA]</scope>
    <source>
        <strain evidence="2 3">DSM 12537</strain>
    </source>
</reference>
<dbReference type="SMART" id="SM00861">
    <property type="entry name" value="Transket_pyr"/>
    <property type="match status" value="1"/>
</dbReference>
<dbReference type="SUPFAM" id="SSF52518">
    <property type="entry name" value="Thiamin diphosphate-binding fold (THDP-binding)"/>
    <property type="match status" value="1"/>
</dbReference>
<feature type="domain" description="Transketolase-like pyrimidine-binding" evidence="1">
    <location>
        <begin position="4"/>
        <end position="168"/>
    </location>
</feature>
<comment type="caution">
    <text evidence="2">The sequence shown here is derived from an EMBL/GenBank/DDBJ whole genome shotgun (WGS) entry which is preliminary data.</text>
</comment>
<dbReference type="Pfam" id="PF02780">
    <property type="entry name" value="Transketolase_C"/>
    <property type="match status" value="1"/>
</dbReference>
<dbReference type="Gene3D" id="3.40.50.920">
    <property type="match status" value="1"/>
</dbReference>
<proteinExistence type="predicted"/>
<sequence>MTDRIMVDLLDDVFVSLGSDDSDLVILDADVASNWLIRFSEFFPDRYINLGMAELDAVATAAGMASAGKHVWLFSTAARLLGRGYDALRTAIAIPGLNVKMIVSHGGVSAGEDGAVAQMLEDLALTRSLPGVSVEVPSDCVSAEAILRRIAVMSGPAYVRLTGEPTEDLYDDSTVKDAINVSIPLVEGTGVTICACGIMVHESLKAAAILKQQDISAEVIDCHSVAPLPERSILGSVHRTGCCVVAEEHSSRGGLGEAVASMLCRLYPVSIRFVSVDDRPGQSGSPKELLEYYGLTYQQIVGAAVEAWTMRRR</sequence>
<dbReference type="InterPro" id="IPR029061">
    <property type="entry name" value="THDP-binding"/>
</dbReference>
<dbReference type="PANTHER" id="PTHR43825:SF1">
    <property type="entry name" value="TRANSKETOLASE-LIKE PYRIMIDINE-BINDING DOMAIN-CONTAINING PROTEIN"/>
    <property type="match status" value="1"/>
</dbReference>
<dbReference type="Pfam" id="PF02779">
    <property type="entry name" value="Transket_pyr"/>
    <property type="match status" value="1"/>
</dbReference>
<dbReference type="CDD" id="cd07033">
    <property type="entry name" value="TPP_PYR_DXS_TK_like"/>
    <property type="match status" value="1"/>
</dbReference>